<keyword evidence="3" id="KW-0862">Zinc</keyword>
<evidence type="ECO:0000313" key="5">
    <source>
        <dbReference type="EMBL" id="TCT04570.1"/>
    </source>
</evidence>
<dbReference type="OrthoDB" id="2633250at2"/>
<dbReference type="Gene3D" id="2.120.10.30">
    <property type="entry name" value="TolB, C-terminal domain"/>
    <property type="match status" value="1"/>
</dbReference>
<comment type="caution">
    <text evidence="5">The sequence shown here is derived from an EMBL/GenBank/DDBJ whole genome shotgun (WGS) entry which is preliminary data.</text>
</comment>
<dbReference type="PANTHER" id="PTHR10907:SF47">
    <property type="entry name" value="REGUCALCIN"/>
    <property type="match status" value="1"/>
</dbReference>
<evidence type="ECO:0000256" key="1">
    <source>
        <dbReference type="ARBA" id="ARBA00008853"/>
    </source>
</evidence>
<feature type="binding site" evidence="3">
    <location>
        <position position="104"/>
    </location>
    <ligand>
        <name>substrate</name>
    </ligand>
</feature>
<feature type="binding site" evidence="3">
    <location>
        <position position="152"/>
    </location>
    <ligand>
        <name>a divalent metal cation</name>
        <dbReference type="ChEBI" id="CHEBI:60240"/>
    </ligand>
</feature>
<dbReference type="InterPro" id="IPR013658">
    <property type="entry name" value="SGL"/>
</dbReference>
<dbReference type="InterPro" id="IPR011042">
    <property type="entry name" value="6-blade_b-propeller_TolB-like"/>
</dbReference>
<keyword evidence="6" id="KW-1185">Reference proteome</keyword>
<dbReference type="Proteomes" id="UP000295678">
    <property type="component" value="Unassembled WGS sequence"/>
</dbReference>
<evidence type="ECO:0000313" key="6">
    <source>
        <dbReference type="Proteomes" id="UP000295678"/>
    </source>
</evidence>
<gene>
    <name evidence="5" type="ORF">EDC22_11551</name>
</gene>
<comment type="similarity">
    <text evidence="1">Belongs to the SMP-30/CGR1 family.</text>
</comment>
<dbReference type="PANTHER" id="PTHR10907">
    <property type="entry name" value="REGUCALCIN"/>
    <property type="match status" value="1"/>
</dbReference>
<reference evidence="5 6" key="1">
    <citation type="submission" date="2019-03" db="EMBL/GenBank/DDBJ databases">
        <title>Genomic Encyclopedia of Type Strains, Phase IV (KMG-IV): sequencing the most valuable type-strain genomes for metagenomic binning, comparative biology and taxonomic classification.</title>
        <authorList>
            <person name="Goeker M."/>
        </authorList>
    </citation>
    <scope>NUCLEOTIDE SEQUENCE [LARGE SCALE GENOMIC DNA]</scope>
    <source>
        <strain evidence="5 6">DSM 19345</strain>
    </source>
</reference>
<dbReference type="EMBL" id="SMAK01000015">
    <property type="protein sequence ID" value="TCT04570.1"/>
    <property type="molecule type" value="Genomic_DNA"/>
</dbReference>
<feature type="binding site" evidence="3">
    <location>
        <position position="106"/>
    </location>
    <ligand>
        <name>substrate</name>
    </ligand>
</feature>
<accession>A0A4R3LVB9</accession>
<proteinExistence type="inferred from homology"/>
<feature type="binding site" evidence="3">
    <location>
        <position position="202"/>
    </location>
    <ligand>
        <name>a divalent metal cation</name>
        <dbReference type="ChEBI" id="CHEBI:60240"/>
    </ligand>
</feature>
<dbReference type="InterPro" id="IPR005511">
    <property type="entry name" value="SMP-30"/>
</dbReference>
<feature type="active site" description="Proton donor/acceptor" evidence="2">
    <location>
        <position position="202"/>
    </location>
</feature>
<evidence type="ECO:0000256" key="2">
    <source>
        <dbReference type="PIRSR" id="PIRSR605511-1"/>
    </source>
</evidence>
<dbReference type="Pfam" id="PF08450">
    <property type="entry name" value="SGL"/>
    <property type="match status" value="1"/>
</dbReference>
<feature type="binding site" evidence="3">
    <location>
        <position position="22"/>
    </location>
    <ligand>
        <name>a divalent metal cation</name>
        <dbReference type="ChEBI" id="CHEBI:60240"/>
    </ligand>
</feature>
<evidence type="ECO:0000259" key="4">
    <source>
        <dbReference type="Pfam" id="PF08450"/>
    </source>
</evidence>
<organism evidence="5 6">
    <name type="scientific">Tepidamorphus gemmatus</name>
    <dbReference type="NCBI Taxonomy" id="747076"/>
    <lineage>
        <taxon>Bacteria</taxon>
        <taxon>Pseudomonadati</taxon>
        <taxon>Pseudomonadota</taxon>
        <taxon>Alphaproteobacteria</taxon>
        <taxon>Hyphomicrobiales</taxon>
        <taxon>Tepidamorphaceae</taxon>
        <taxon>Tepidamorphus</taxon>
    </lineage>
</organism>
<dbReference type="PRINTS" id="PR01790">
    <property type="entry name" value="SMP30FAMILY"/>
</dbReference>
<name>A0A4R3LVB9_9HYPH</name>
<dbReference type="GO" id="GO:0019853">
    <property type="term" value="P:L-ascorbic acid biosynthetic process"/>
    <property type="evidence" value="ECO:0007669"/>
    <property type="project" value="TreeGrafter"/>
</dbReference>
<sequence>MPGTSTTPRIEVAFAARDRLGETPIWCDRTQRLWWVDIEDPTLHCLDPVTGVHWSEAHEGQYLGSCGLHRDGGLVLARDLSLVRRRDDGRLDQLAEVESGIDNRLNDGRVDARGRLWIGTMDNALHRPSGSLYRVDPDGTVMRQFGGVIVSNGIAFSPDGRTLHFTDTRRYISWAFDLDLDEGTLRNRRVFADFTQGRDRPDGACVDQDGCLWMAIFAGGRIVRLTPDGRIDRTVVLPVTNPTCLCFGGADLSTLFVTTARKFLSEQQLAAEPLAGSLLAIHGLGRGLPEHRFGP</sequence>
<dbReference type="GO" id="GO:0005509">
    <property type="term" value="F:calcium ion binding"/>
    <property type="evidence" value="ECO:0007669"/>
    <property type="project" value="TreeGrafter"/>
</dbReference>
<feature type="domain" description="SMP-30/Gluconolactonase/LRE-like region" evidence="4">
    <location>
        <begin position="20"/>
        <end position="261"/>
    </location>
</feature>
<keyword evidence="3" id="KW-0479">Metal-binding</keyword>
<comment type="cofactor">
    <cofactor evidence="3">
        <name>Zn(2+)</name>
        <dbReference type="ChEBI" id="CHEBI:29105"/>
    </cofactor>
    <text evidence="3">Binds 1 divalent metal cation per subunit.</text>
</comment>
<dbReference type="AlphaFoldDB" id="A0A4R3LVB9"/>
<dbReference type="GO" id="GO:0004341">
    <property type="term" value="F:gluconolactonase activity"/>
    <property type="evidence" value="ECO:0007669"/>
    <property type="project" value="TreeGrafter"/>
</dbReference>
<evidence type="ECO:0000256" key="3">
    <source>
        <dbReference type="PIRSR" id="PIRSR605511-2"/>
    </source>
</evidence>
<dbReference type="SUPFAM" id="SSF63829">
    <property type="entry name" value="Calcium-dependent phosphotriesterase"/>
    <property type="match status" value="1"/>
</dbReference>
<dbReference type="RefSeq" id="WP_132807824.1">
    <property type="nucleotide sequence ID" value="NZ_SMAK01000015.1"/>
</dbReference>
<protein>
    <submittedName>
        <fullName evidence="5">Gluconolactonase</fullName>
    </submittedName>
</protein>